<dbReference type="Proteomes" id="UP001163603">
    <property type="component" value="Chromosome 15"/>
</dbReference>
<organism evidence="1 2">
    <name type="scientific">Pistacia integerrima</name>
    <dbReference type="NCBI Taxonomy" id="434235"/>
    <lineage>
        <taxon>Eukaryota</taxon>
        <taxon>Viridiplantae</taxon>
        <taxon>Streptophyta</taxon>
        <taxon>Embryophyta</taxon>
        <taxon>Tracheophyta</taxon>
        <taxon>Spermatophyta</taxon>
        <taxon>Magnoliopsida</taxon>
        <taxon>eudicotyledons</taxon>
        <taxon>Gunneridae</taxon>
        <taxon>Pentapetalae</taxon>
        <taxon>rosids</taxon>
        <taxon>malvids</taxon>
        <taxon>Sapindales</taxon>
        <taxon>Anacardiaceae</taxon>
        <taxon>Pistacia</taxon>
    </lineage>
</organism>
<sequence>MAGDAFTVRLNPLLKFEVWSNDRIRSCTYRVIMGGNEDIYSIGLFTFHVGTINIPEKLVDDEHPLQYKPFNHLDYVNYYYSNKGSKPNQCHYKAYSGTTV</sequence>
<comment type="caution">
    <text evidence="1">The sequence shown here is derived from an EMBL/GenBank/DDBJ whole genome shotgun (WGS) entry which is preliminary data.</text>
</comment>
<name>A0ACC0X0I4_9ROSI</name>
<protein>
    <submittedName>
        <fullName evidence="1">Uncharacterized protein</fullName>
    </submittedName>
</protein>
<reference evidence="2" key="1">
    <citation type="journal article" date="2023" name="G3 (Bethesda)">
        <title>Genome assembly and association tests identify interacting loci associated with vigor, precocity, and sex in interspecific pistachio rootstocks.</title>
        <authorList>
            <person name="Palmer W."/>
            <person name="Jacygrad E."/>
            <person name="Sagayaradj S."/>
            <person name="Cavanaugh K."/>
            <person name="Han R."/>
            <person name="Bertier L."/>
            <person name="Beede B."/>
            <person name="Kafkas S."/>
            <person name="Golino D."/>
            <person name="Preece J."/>
            <person name="Michelmore R."/>
        </authorList>
    </citation>
    <scope>NUCLEOTIDE SEQUENCE [LARGE SCALE GENOMIC DNA]</scope>
</reference>
<keyword evidence="2" id="KW-1185">Reference proteome</keyword>
<dbReference type="EMBL" id="CM047750">
    <property type="protein sequence ID" value="KAJ0007808.1"/>
    <property type="molecule type" value="Genomic_DNA"/>
</dbReference>
<proteinExistence type="predicted"/>
<gene>
    <name evidence="1" type="ORF">Pint_29964</name>
</gene>
<evidence type="ECO:0000313" key="1">
    <source>
        <dbReference type="EMBL" id="KAJ0007808.1"/>
    </source>
</evidence>
<evidence type="ECO:0000313" key="2">
    <source>
        <dbReference type="Proteomes" id="UP001163603"/>
    </source>
</evidence>
<accession>A0ACC0X0I4</accession>